<dbReference type="InterPro" id="IPR023213">
    <property type="entry name" value="CAT-like_dom_sf"/>
</dbReference>
<dbReference type="InterPro" id="IPR042099">
    <property type="entry name" value="ANL_N_sf"/>
</dbReference>
<dbReference type="InterPro" id="IPR036736">
    <property type="entry name" value="ACP-like_sf"/>
</dbReference>
<gene>
    <name evidence="5" type="ORF">D5R55_18630</name>
</gene>
<evidence type="ECO:0000313" key="5">
    <source>
        <dbReference type="EMBL" id="AZQ53016.1"/>
    </source>
</evidence>
<keyword evidence="3" id="KW-0436">Ligase</keyword>
<evidence type="ECO:0000259" key="4">
    <source>
        <dbReference type="PROSITE" id="PS50075"/>
    </source>
</evidence>
<evidence type="ECO:0000256" key="1">
    <source>
        <dbReference type="ARBA" id="ARBA00022450"/>
    </source>
</evidence>
<dbReference type="SUPFAM" id="SSF56801">
    <property type="entry name" value="Acetyl-CoA synthetase-like"/>
    <property type="match status" value="1"/>
</dbReference>
<dbReference type="CDD" id="cd05235">
    <property type="entry name" value="SDR_e1"/>
    <property type="match status" value="1"/>
</dbReference>
<name>A0A3S9NBD5_9BURK</name>
<dbReference type="InterPro" id="IPR013120">
    <property type="entry name" value="FAR_NAD-bd"/>
</dbReference>
<dbReference type="Gene3D" id="1.10.1200.10">
    <property type="entry name" value="ACP-like"/>
    <property type="match status" value="1"/>
</dbReference>
<sequence>MTRNVDTIYPLTPLQRGMLHHSRLDPASGIYVEQFSCVLHGPLDLERFRGAWEAVVHRHDTLKTLFIRLHEESPLQVVRHTVGLPFEVLDWRARAADEQADRFEHLLASDRARGFDFSVAPLMRVTLIQLDHERHRFLWTYHHAILDGWSMPLLLGEVFQRYSRPDAPLPAIARDYRDYVAWLRTRNGDSSLDYWRERLRGYRRPAGFAPSVCPPSANGAAGGADTRRTLSVRAETMPAGWMEAAGCACRVARVTLNTLCQGAWAMLLARYGGCNDVVGGIVVSGRAAEVDGIERMAGLFINTLPWRATLDGELDTADWLRHVQADTQRLEQHAHSALTDVLKCSEVPRQQSLFDTLYVFENYPGRDAFDRLAASCGWRIDDPRAVEETSYALALIVLPTDTLTFQLTYDTARFDPAFVERMALQYRRLLEALADATPRKVCDLVLDARASTAGGGAADASAHASMGDATLSAQIAAHAARAPDRIAFSRVDGHASPGGAPGVTYGTIADRVQRAVRQWRRFGYRPGERVLIACDDPVSGLVLLLSGLTYGVDCVMTDPNLPSSAFDALVDGGWSPEPLRSCVTTAQHTPLTGVMCYVFDEQDPMYGQIDAALDDRSDPVQGACSLLRRDVDGDWRVMRYTHAQLVEAARAFDATLPAGASRDVALGEGPLSHTALWTVLGALSAGLSLHQIASAGDPAFLRRAASADAHWHGIVLSPEATRHIVRASSMLSAGALRSDWVMADARALTREDAARLAELAPGAKRFRRLCWPAWSLPHAVSSADGFDRVESGVVSANESVFVADTHLNPASEDALGTLVVSGHSVPDLMLRNGKPDRDSLTVTRNGAWLRTTLDAWHTAHGCHTWLPDRSACSEETTADRLDFEADVARQAGVDEVALVERIAESGQWDYALFHQDAAADAADIARRLAGLRGMPALSAGAIVALAALPRSAKGRIDRARLLSGDVELRQHDRHAAPRDVVETAIHDIWCVLLKQPRIGIHDNYFDLGGDSLQATVMLYQLGERLQHPIDMETLLAAPTIAGLAASIANGDVRRDTPAVDLPAEARLDPTIEPRQPYAWRPYRTVLLTGATGFLGVHLLHTLLATTDARVMCVVRADDPAAGVRRIEAAMQSHGLWDAQHRDRIVAVPGDLGEPNLGLSAAAFDALAREIDAIYHNGALVNFVYPYATLKQVNVLATQDIVRLASLHRVTPIHYVSTVGTLDRYSEALPETLAVPFHEHLTSGYEQSKWVAEQLLAQAHARGVPVTVYRPARIVGHAVSGRMNLDDLFCRLIKGIVLFGKAPRDVGFDNILPVDVVSRIIVRASLDPTAAGHGVHVINPRWNSLDALVDFIEDEGFAIERMSYDAWLAALAEHVRQDPAHPLSMLIPVLKKLNPVADPTVGRILPIDVTQLKRLAGDVLASSLRPANDWLRTFFDYFYEDGFLEQPHDRLVTA</sequence>
<dbReference type="SUPFAM" id="SSF52777">
    <property type="entry name" value="CoA-dependent acyltransferases"/>
    <property type="match status" value="2"/>
</dbReference>
<accession>A0A3S9NBD5</accession>
<dbReference type="GO" id="GO:0044550">
    <property type="term" value="P:secondary metabolite biosynthetic process"/>
    <property type="evidence" value="ECO:0007669"/>
    <property type="project" value="TreeGrafter"/>
</dbReference>
<protein>
    <submittedName>
        <fullName evidence="5">NAD-dependent epimerase/dehydratase family protein</fullName>
    </submittedName>
</protein>
<dbReference type="GO" id="GO:0016874">
    <property type="term" value="F:ligase activity"/>
    <property type="evidence" value="ECO:0007669"/>
    <property type="project" value="UniProtKB-KW"/>
</dbReference>
<dbReference type="Pfam" id="PF00668">
    <property type="entry name" value="Condensation"/>
    <property type="match status" value="1"/>
</dbReference>
<dbReference type="Gene3D" id="3.30.559.10">
    <property type="entry name" value="Chloramphenicol acetyltransferase-like domain"/>
    <property type="match status" value="1"/>
</dbReference>
<dbReference type="GO" id="GO:0031177">
    <property type="term" value="F:phosphopantetheine binding"/>
    <property type="evidence" value="ECO:0007669"/>
    <property type="project" value="TreeGrafter"/>
</dbReference>
<dbReference type="InterPro" id="IPR010080">
    <property type="entry name" value="Thioester_reductase-like_dom"/>
</dbReference>
<keyword evidence="2" id="KW-0597">Phosphoprotein</keyword>
<dbReference type="GO" id="GO:0043041">
    <property type="term" value="P:amino acid activation for nonribosomal peptide biosynthetic process"/>
    <property type="evidence" value="ECO:0007669"/>
    <property type="project" value="TreeGrafter"/>
</dbReference>
<dbReference type="Pfam" id="PF00550">
    <property type="entry name" value="PP-binding"/>
    <property type="match status" value="1"/>
</dbReference>
<dbReference type="PROSITE" id="PS50075">
    <property type="entry name" value="CARRIER"/>
    <property type="match status" value="1"/>
</dbReference>
<dbReference type="Pfam" id="PF07993">
    <property type="entry name" value="NAD_binding_4"/>
    <property type="match status" value="1"/>
</dbReference>
<dbReference type="PANTHER" id="PTHR45527">
    <property type="entry name" value="NONRIBOSOMAL PEPTIDE SYNTHETASE"/>
    <property type="match status" value="1"/>
</dbReference>
<dbReference type="Gene3D" id="3.40.50.720">
    <property type="entry name" value="NAD(P)-binding Rossmann-like Domain"/>
    <property type="match status" value="1"/>
</dbReference>
<reference evidence="5 6" key="1">
    <citation type="submission" date="2018-12" db="EMBL/GenBank/DDBJ databases">
        <title>Cadmium resistance mechanism in endophytic bacteria Burkholderia cenocepacia YG-3.</title>
        <authorList>
            <person name="Zhang X."/>
            <person name="Wang X."/>
            <person name="Zhu Y."/>
        </authorList>
    </citation>
    <scope>NUCLEOTIDE SEQUENCE [LARGE SCALE GENOMIC DNA]</scope>
    <source>
        <strain evidence="5 6">YG-3</strain>
    </source>
</reference>
<dbReference type="InterPro" id="IPR036291">
    <property type="entry name" value="NAD(P)-bd_dom_sf"/>
</dbReference>
<evidence type="ECO:0000313" key="6">
    <source>
        <dbReference type="Proteomes" id="UP000277191"/>
    </source>
</evidence>
<dbReference type="InterPro" id="IPR009081">
    <property type="entry name" value="PP-bd_ACP"/>
</dbReference>
<dbReference type="SUPFAM" id="SSF47336">
    <property type="entry name" value="ACP-like"/>
    <property type="match status" value="1"/>
</dbReference>
<dbReference type="NCBIfam" id="TIGR01746">
    <property type="entry name" value="Thioester-redct"/>
    <property type="match status" value="1"/>
</dbReference>
<dbReference type="CDD" id="cd19543">
    <property type="entry name" value="DCL_NRPS"/>
    <property type="match status" value="1"/>
</dbReference>
<dbReference type="PANTHER" id="PTHR45527:SF1">
    <property type="entry name" value="FATTY ACID SYNTHASE"/>
    <property type="match status" value="1"/>
</dbReference>
<dbReference type="GO" id="GO:0005737">
    <property type="term" value="C:cytoplasm"/>
    <property type="evidence" value="ECO:0007669"/>
    <property type="project" value="TreeGrafter"/>
</dbReference>
<dbReference type="InterPro" id="IPR001242">
    <property type="entry name" value="Condensation_dom"/>
</dbReference>
<organism evidence="5 6">
    <name type="scientific">Burkholderia cenocepacia</name>
    <dbReference type="NCBI Taxonomy" id="95486"/>
    <lineage>
        <taxon>Bacteria</taxon>
        <taxon>Pseudomonadati</taxon>
        <taxon>Pseudomonadota</taxon>
        <taxon>Betaproteobacteria</taxon>
        <taxon>Burkholderiales</taxon>
        <taxon>Burkholderiaceae</taxon>
        <taxon>Burkholderia</taxon>
        <taxon>Burkholderia cepacia complex</taxon>
    </lineage>
</organism>
<dbReference type="EMBL" id="CP034546">
    <property type="protein sequence ID" value="AZQ53016.1"/>
    <property type="molecule type" value="Genomic_DNA"/>
</dbReference>
<feature type="domain" description="Carrier" evidence="4">
    <location>
        <begin position="976"/>
        <end position="1051"/>
    </location>
</feature>
<dbReference type="Gene3D" id="3.40.50.12780">
    <property type="entry name" value="N-terminal domain of ligase-like"/>
    <property type="match status" value="1"/>
</dbReference>
<evidence type="ECO:0000256" key="2">
    <source>
        <dbReference type="ARBA" id="ARBA00022553"/>
    </source>
</evidence>
<dbReference type="SUPFAM" id="SSF51735">
    <property type="entry name" value="NAD(P)-binding Rossmann-fold domains"/>
    <property type="match status" value="1"/>
</dbReference>
<proteinExistence type="predicted"/>
<dbReference type="Gene3D" id="3.30.559.30">
    <property type="entry name" value="Nonribosomal peptide synthetase, condensation domain"/>
    <property type="match status" value="1"/>
</dbReference>
<keyword evidence="1" id="KW-0596">Phosphopantetheine</keyword>
<evidence type="ECO:0000256" key="3">
    <source>
        <dbReference type="ARBA" id="ARBA00022598"/>
    </source>
</evidence>
<dbReference type="Proteomes" id="UP000277191">
    <property type="component" value="Chromosome 2"/>
</dbReference>